<dbReference type="Pfam" id="PF24973">
    <property type="entry name" value="EGF_LMN_ATRN"/>
    <property type="match status" value="1"/>
</dbReference>
<feature type="domain" description="Ig-like" evidence="27">
    <location>
        <begin position="2984"/>
        <end position="3068"/>
    </location>
</feature>
<dbReference type="GO" id="GO:0005886">
    <property type="term" value="C:plasma membrane"/>
    <property type="evidence" value="ECO:0007669"/>
    <property type="project" value="TreeGrafter"/>
</dbReference>
<dbReference type="PROSITE" id="PS50026">
    <property type="entry name" value="EGF_3"/>
    <property type="match status" value="4"/>
</dbReference>
<dbReference type="Pfam" id="PF00053">
    <property type="entry name" value="EGF_laminin"/>
    <property type="match status" value="4"/>
</dbReference>
<dbReference type="SMART" id="SM00181">
    <property type="entry name" value="EGF"/>
    <property type="match status" value="9"/>
</dbReference>
<dbReference type="InterPro" id="IPR013151">
    <property type="entry name" value="Immunoglobulin_dom"/>
</dbReference>
<dbReference type="PROSITE" id="PS50835">
    <property type="entry name" value="IG_LIKE"/>
    <property type="match status" value="13"/>
</dbReference>
<dbReference type="KEGG" id="sliu:111360812"/>
<keyword evidence="10" id="KW-1133">Transmembrane helix</keyword>
<feature type="domain" description="SEA" evidence="23">
    <location>
        <begin position="110"/>
        <end position="223"/>
    </location>
</feature>
<reference evidence="30" key="1">
    <citation type="submission" date="2025-08" db="UniProtKB">
        <authorList>
            <consortium name="RefSeq"/>
        </authorList>
    </citation>
    <scope>IDENTIFICATION</scope>
    <source>
        <strain evidence="30">Ishihara</strain>
        <tissue evidence="30">Whole body</tissue>
    </source>
</reference>
<dbReference type="FunFam" id="2.10.25.10:FF:000033">
    <property type="entry name" value="Laminin subunit alpha 2"/>
    <property type="match status" value="1"/>
</dbReference>
<evidence type="ECO:0000313" key="30">
    <source>
        <dbReference type="RefSeq" id="XP_022832799.1"/>
    </source>
</evidence>
<feature type="disulfide bond" evidence="19">
    <location>
        <begin position="421"/>
        <end position="433"/>
    </location>
</feature>
<dbReference type="InterPro" id="IPR023415">
    <property type="entry name" value="LDLR_class-A_CS"/>
</dbReference>
<feature type="domain" description="Laminin G" evidence="24">
    <location>
        <begin position="3661"/>
        <end position="3838"/>
    </location>
</feature>
<feature type="disulfide bond" evidence="18">
    <location>
        <begin position="3625"/>
        <end position="3635"/>
    </location>
</feature>
<feature type="region of interest" description="Disordered" evidence="21">
    <location>
        <begin position="2869"/>
        <end position="2895"/>
    </location>
</feature>
<evidence type="ECO:0000259" key="27">
    <source>
        <dbReference type="PROSITE" id="PS50835"/>
    </source>
</evidence>
<feature type="chain" id="PRO_5039936976" description="Hemolin" evidence="22">
    <location>
        <begin position="25"/>
        <end position="4124"/>
    </location>
</feature>
<feature type="disulfide bond" evidence="20">
    <location>
        <begin position="1845"/>
        <end position="1854"/>
    </location>
</feature>
<feature type="domain" description="Laminin IV type A" evidence="28">
    <location>
        <begin position="1604"/>
        <end position="1792"/>
    </location>
</feature>
<evidence type="ECO:0000256" key="12">
    <source>
        <dbReference type="ARBA" id="ARBA00023157"/>
    </source>
</evidence>
<dbReference type="GO" id="GO:0005509">
    <property type="term" value="F:calcium ion binding"/>
    <property type="evidence" value="ECO:0007669"/>
    <property type="project" value="InterPro"/>
</dbReference>
<keyword evidence="8" id="KW-0677">Repeat</keyword>
<dbReference type="FunFam" id="4.10.400.10:FF:000011">
    <property type="entry name" value="Low-density lipoprotein receptor-related protein 1"/>
    <property type="match status" value="1"/>
</dbReference>
<feature type="disulfide bond" evidence="19">
    <location>
        <begin position="589"/>
        <end position="604"/>
    </location>
</feature>
<dbReference type="Pfam" id="PF02210">
    <property type="entry name" value="Laminin_G_2"/>
    <property type="match status" value="2"/>
</dbReference>
<feature type="compositionally biased region" description="Polar residues" evidence="21">
    <location>
        <begin position="290"/>
        <end position="316"/>
    </location>
</feature>
<feature type="disulfide bond" evidence="19">
    <location>
        <begin position="606"/>
        <end position="618"/>
    </location>
</feature>
<feature type="compositionally biased region" description="Acidic residues" evidence="21">
    <location>
        <begin position="73"/>
        <end position="82"/>
    </location>
</feature>
<feature type="disulfide bond" evidence="19">
    <location>
        <begin position="1030"/>
        <end position="1045"/>
    </location>
</feature>
<comment type="caution">
    <text evidence="18">Lacks conserved residue(s) required for the propagation of feature annotation.</text>
</comment>
<dbReference type="PROSITE" id="PS01248">
    <property type="entry name" value="EGF_LAM_1"/>
    <property type="match status" value="3"/>
</dbReference>
<feature type="disulfide bond" evidence="19">
    <location>
        <begin position="236"/>
        <end position="254"/>
    </location>
</feature>
<keyword evidence="5" id="KW-0272">Extracellular matrix</keyword>
<evidence type="ECO:0000256" key="9">
    <source>
        <dbReference type="ARBA" id="ARBA00022869"/>
    </source>
</evidence>
<keyword evidence="12 18" id="KW-1015">Disulfide bond</keyword>
<dbReference type="InterPro" id="IPR007110">
    <property type="entry name" value="Ig-like_dom"/>
</dbReference>
<feature type="disulfide bond" evidence="20">
    <location>
        <begin position="1899"/>
        <end position="1908"/>
    </location>
</feature>
<feature type="disulfide bond" evidence="19">
    <location>
        <begin position="229"/>
        <end position="241"/>
    </location>
</feature>
<dbReference type="Pfam" id="PF00052">
    <property type="entry name" value="Laminin_B"/>
    <property type="match status" value="3"/>
</dbReference>
<feature type="region of interest" description="Disordered" evidence="21">
    <location>
        <begin position="330"/>
        <end position="352"/>
    </location>
</feature>
<evidence type="ECO:0000256" key="6">
    <source>
        <dbReference type="ARBA" id="ARBA00022692"/>
    </source>
</evidence>
<dbReference type="SMART" id="SM00408">
    <property type="entry name" value="IGc2"/>
    <property type="match status" value="13"/>
</dbReference>
<dbReference type="InterPro" id="IPR000742">
    <property type="entry name" value="EGF"/>
</dbReference>
<dbReference type="RefSeq" id="XP_022832799.1">
    <property type="nucleotide sequence ID" value="XM_022977031.1"/>
</dbReference>
<feature type="domain" description="Ig-like" evidence="27">
    <location>
        <begin position="2783"/>
        <end position="2866"/>
    </location>
</feature>
<evidence type="ECO:0000259" key="24">
    <source>
        <dbReference type="PROSITE" id="PS50025"/>
    </source>
</evidence>
<feature type="disulfide bond" evidence="19">
    <location>
        <begin position="978"/>
        <end position="996"/>
    </location>
</feature>
<feature type="disulfide bond" evidence="19">
    <location>
        <begin position="3184"/>
        <end position="3199"/>
    </location>
</feature>
<dbReference type="PROSITE" id="PS50025">
    <property type="entry name" value="LAM_G_DOMAIN"/>
    <property type="match status" value="3"/>
</dbReference>
<dbReference type="Pfam" id="PF00047">
    <property type="entry name" value="ig"/>
    <property type="match status" value="2"/>
</dbReference>
<feature type="domain" description="Ig-like" evidence="27">
    <location>
        <begin position="2412"/>
        <end position="2495"/>
    </location>
</feature>
<feature type="disulfide bond" evidence="19">
    <location>
        <begin position="440"/>
        <end position="455"/>
    </location>
</feature>
<dbReference type="PROSITE" id="PS50024">
    <property type="entry name" value="SEA"/>
    <property type="match status" value="1"/>
</dbReference>
<feature type="disulfide bond" evidence="19">
    <location>
        <begin position="990"/>
        <end position="1005"/>
    </location>
</feature>
<feature type="disulfide bond" evidence="19">
    <location>
        <begin position="1018"/>
        <end position="1036"/>
    </location>
</feature>
<dbReference type="PROSITE" id="PS50068">
    <property type="entry name" value="LDLRA_2"/>
    <property type="match status" value="16"/>
</dbReference>
<keyword evidence="15" id="KW-0393">Immunoglobulin domain</keyword>
<feature type="domain" description="Laminin EGF-like" evidence="26">
    <location>
        <begin position="1880"/>
        <end position="1928"/>
    </location>
</feature>
<dbReference type="SUPFAM" id="SSF49899">
    <property type="entry name" value="Concanavalin A-like lectins/glucanases"/>
    <property type="match status" value="3"/>
</dbReference>
<evidence type="ECO:0000256" key="3">
    <source>
        <dbReference type="ARBA" id="ARBA00004308"/>
    </source>
</evidence>
<gene>
    <name evidence="30" type="primary">LOC111360812</name>
</gene>
<dbReference type="InterPro" id="IPR056863">
    <property type="entry name" value="LMN_ATRN_NET-like_EGF"/>
</dbReference>
<feature type="disulfide bond" evidence="19">
    <location>
        <begin position="1073"/>
        <end position="1088"/>
    </location>
</feature>
<dbReference type="OrthoDB" id="10055367at2759"/>
<dbReference type="SMART" id="SM00180">
    <property type="entry name" value="EGF_Lam"/>
    <property type="match status" value="6"/>
</dbReference>
<feature type="region of interest" description="Disordered" evidence="21">
    <location>
        <begin position="71"/>
        <end position="108"/>
    </location>
</feature>
<feature type="domain" description="Laminin IV type A" evidence="28">
    <location>
        <begin position="1229"/>
        <end position="1416"/>
    </location>
</feature>
<feature type="domain" description="Laminin G" evidence="24">
    <location>
        <begin position="3408"/>
        <end position="3585"/>
    </location>
</feature>
<dbReference type="CDD" id="cd00112">
    <property type="entry name" value="LDLa"/>
    <property type="match status" value="16"/>
</dbReference>
<dbReference type="Gene3D" id="2.170.300.10">
    <property type="entry name" value="Tie2 ligand-binding domain superfamily"/>
    <property type="match status" value="1"/>
</dbReference>
<keyword evidence="14 20" id="KW-0424">Laminin EGF-like domain</keyword>
<dbReference type="Pfam" id="PF13927">
    <property type="entry name" value="Ig_3"/>
    <property type="match status" value="7"/>
</dbReference>
<feature type="disulfide bond" evidence="19">
    <location>
        <begin position="971"/>
        <end position="983"/>
    </location>
</feature>
<dbReference type="InterPro" id="IPR000082">
    <property type="entry name" value="SEA_dom"/>
</dbReference>
<evidence type="ECO:0000256" key="7">
    <source>
        <dbReference type="ARBA" id="ARBA00022729"/>
    </source>
</evidence>
<feature type="disulfide bond" evidence="19">
    <location>
        <begin position="734"/>
        <end position="749"/>
    </location>
</feature>
<evidence type="ECO:0000259" key="25">
    <source>
        <dbReference type="PROSITE" id="PS50026"/>
    </source>
</evidence>
<dbReference type="Gene3D" id="4.10.400.10">
    <property type="entry name" value="Low-density Lipoprotein Receptor"/>
    <property type="match status" value="16"/>
</dbReference>
<keyword evidence="18" id="KW-0245">EGF-like domain</keyword>
<evidence type="ECO:0000256" key="5">
    <source>
        <dbReference type="ARBA" id="ARBA00022530"/>
    </source>
</evidence>
<dbReference type="SMART" id="SM00409">
    <property type="entry name" value="IG"/>
    <property type="match status" value="13"/>
</dbReference>
<feature type="signal peptide" evidence="22">
    <location>
        <begin position="1"/>
        <end position="24"/>
    </location>
</feature>
<feature type="disulfide bond" evidence="19">
    <location>
        <begin position="477"/>
        <end position="492"/>
    </location>
</feature>
<feature type="disulfide bond" evidence="19">
    <location>
        <begin position="798"/>
        <end position="810"/>
    </location>
</feature>
<feature type="disulfide bond" evidence="18">
    <location>
        <begin position="3646"/>
        <end position="3655"/>
    </location>
</feature>
<feature type="region of interest" description="Disordered" evidence="21">
    <location>
        <begin position="257"/>
        <end position="317"/>
    </location>
</feature>
<feature type="domain" description="EGF-like" evidence="25">
    <location>
        <begin position="3894"/>
        <end position="3933"/>
    </location>
</feature>
<feature type="domain" description="Ig-like" evidence="27">
    <location>
        <begin position="1090"/>
        <end position="1180"/>
    </location>
</feature>
<feature type="disulfide bond" evidence="19">
    <location>
        <begin position="696"/>
        <end position="711"/>
    </location>
</feature>
<feature type="domain" description="Ig-like" evidence="27">
    <location>
        <begin position="2896"/>
        <end position="2977"/>
    </location>
</feature>
<dbReference type="PRINTS" id="PR00261">
    <property type="entry name" value="LDLRECEPTOR"/>
</dbReference>
<dbReference type="SUPFAM" id="SSF57424">
    <property type="entry name" value="LDL receptor-like module"/>
    <property type="match status" value="15"/>
</dbReference>
<feature type="disulfide bond" evidence="19">
    <location>
        <begin position="663"/>
        <end position="678"/>
    </location>
</feature>
<dbReference type="InterPro" id="IPR002049">
    <property type="entry name" value="LE_dom"/>
</dbReference>
<feature type="disulfide bond" evidence="19">
    <location>
        <begin position="549"/>
        <end position="564"/>
    </location>
</feature>
<dbReference type="Proteomes" id="UP000301870">
    <property type="component" value="Chromosome Z"/>
</dbReference>
<dbReference type="PROSITE" id="PS00010">
    <property type="entry name" value="ASX_HYDROXYL"/>
    <property type="match status" value="1"/>
</dbReference>
<evidence type="ECO:0000259" key="28">
    <source>
        <dbReference type="PROSITE" id="PS51115"/>
    </source>
</evidence>
<keyword evidence="4" id="KW-0964">Secreted</keyword>
<organism evidence="29 30">
    <name type="scientific">Spodoptera litura</name>
    <name type="common">Asian cotton leafworm</name>
    <dbReference type="NCBI Taxonomy" id="69820"/>
    <lineage>
        <taxon>Eukaryota</taxon>
        <taxon>Metazoa</taxon>
        <taxon>Ecdysozoa</taxon>
        <taxon>Arthropoda</taxon>
        <taxon>Hexapoda</taxon>
        <taxon>Insecta</taxon>
        <taxon>Pterygota</taxon>
        <taxon>Neoptera</taxon>
        <taxon>Endopterygota</taxon>
        <taxon>Lepidoptera</taxon>
        <taxon>Glossata</taxon>
        <taxon>Ditrysia</taxon>
        <taxon>Noctuoidea</taxon>
        <taxon>Noctuidae</taxon>
        <taxon>Amphipyrinae</taxon>
        <taxon>Spodoptera</taxon>
    </lineage>
</organism>
<comment type="similarity">
    <text evidence="16">Belongs to the hemolin family.</text>
</comment>
<feature type="disulfide bond" evidence="18">
    <location>
        <begin position="3923"/>
        <end position="3932"/>
    </location>
</feature>
<evidence type="ECO:0000313" key="29">
    <source>
        <dbReference type="Proteomes" id="UP000301870"/>
    </source>
</evidence>
<dbReference type="PROSITE" id="PS01186">
    <property type="entry name" value="EGF_2"/>
    <property type="match status" value="3"/>
</dbReference>
<sequence length="4124" mass="453405">MRSGGTPLAVLLLVLVASVLKVSANDLYWEGEEDASNEFLEVKHEDSSLLGGLSRTKRQWFDTWWSSPKKEEEAETVTEADPNDNPSYGKDDADVDVGSGAPDKSELEPKEKTLRVTFLVMEPYITAYSNRDSPEFLNISRSLANAVDLLFESLPGTQRSSLVRIQSLVNDDFLCKVTLDIVTTRNEDTDTIKEILRNHIKNNGRLGETSVRDGDFSAQLIDPGTTFECDENEFTCDDNICLPLTVKCDKHADCKDGTDELECPETPEPTTTKEPLPEDDYDDRDDTFDNQNNYDQYSSPPDYQTNYTQPDVTGSSPYEAAVPISAILPTSTTTVSPDDYYQSNRGDLGNADSSIATTENLPTELPETTVRVPAVTAAEFACPPTYIRCDVMRCIEPNRVCDGASDCTDGTDEANCPNRTCGDDDFHCRSGACIESSRRCDNVYDCPDHDDEFGCDCRPDEFRCTSDGNCIEERKKCDGVPHCADGSDELDCPTGYFKCRNGKIIPESLRCNRHYDCTPEDLSDEQNCPCGANDFKCGNGYCIPASKHCDRTNDCQDGSDERHCSYGTVCMAYEYECTNGMCVQADARCNGTVECDDGSDETSCPCKRDQYPCRDGSCINIAYLCNGRDDCSQGEDEYNCRTSCPPDSFTCNPGSRVLCAGKCNGNPECDGGEDEEGCEACEHECDGRCLPTTDICNGVRDCSDGSDEVSCYHCDRPDDFRCDTDECIPYSLRCNGIPECADGSDEKNCNKTMITSPEQQCTFEQFRCLSDNTCIDINFLCDYHEDCEDGSDEANCPCPEDSYQCHNGQCMSTSVFCDGHVDCSDGSDEVNCPESTTVRLPVTTRVVYNYPTTQRYPSRVPVNSNGPPALKLMTYPANQSVRHVNSGGDVVFQCRDEGPLRANVRWTKQGGSIKSGSTDVRGRLEMYKVTERDSGVYICQADDYLRFPGSQVRVELQVDSAPVTYAPFSSCQPYEATCGNGQCIPKSAVCDNNYDCADRSDEENCHHDGMCEPNQFKCNNHKCVLKTWICDSENDCGDGSDEQNCGRTTDGRCSPAEFSCSAGDQCIPRSFHCDGQTDCQDGSDEYGCMPVHVTSPPKPSNVKLNPGDTLVLRCEAVGVPVPLISWRLNWGHVPPKCSFTSDSGIGVITCPNMMPEDSGAYSCEAINNKGTTFAAPDSIVFVNKTDPCPRGYFNNEARSESECIRCFCFGKSSQCRSADLYTYNMPTPLGEGGTRLIGIRNSPSGDVIIDTQPISNQYYYQPLRNGAAVTKIDTSGWPSAHPYLTLPESYNGNQLKSYGGHIKYTVSPHTQVYGFDDSIPTIIIKGKYGNLFHISRAGGSRDLNIEARLTPEDWLKNSSSGYTPATREDIMMTLDEIEMILLRSDLNNAGVNISDFAMESAEHINVGLGAASLVEECTCPKEYVGLSCQKCASGYIRKKVGPWLGDCMPEECPPGTYGDPASGIPCKQCPCPLTNRENQFARTCSLGPDGSVYCDCFPGYEGKHCEVCAPGYEGNPMIPGDSCKPARRDNCNPTGTKVIRPPDECVCKENVQGRFCDQCKNDSFYLSSDFRHGCALCFCSGVSQQCMSSNLRRKTISVQFNVPQIVDQVKIYNISPTGPPGSVRYTAPVETELKPQLYRGDISFDQLDRSQSTIYYWSLPSSFAGDKVTSYGGSLNYVLKNVLNSPDARYRNTAADVQLISKNRLTFHYFGDFIASHEGILNASVQFLEKGWQRPDGKEVSREHFLLALADVKTILIKATYAPGTEFASPVSASIETAEPDGYGPTAFHVEQCMCPPGYVGTSCEDCAPGFKRSSSGLYLELCEPCECNGKSNMCNPETGVCYDCADNTDGDECELCKPGYERDPYGNCVELRSSTVQPCRCDPRGTTAPCDSSGNCFCKQNVEGDSCDRCRPGSFGLDANNPNGCLSCYCSGVSSDCHEGNHFTRVPIAAPVLGENYGGFTITDLNAERVTQDNFQPMFQQSELVYTFAFRPDIELYWSLPIFPGNRVLSYGGTISLRQKFNSNVYSMSERGTDVVLDGGDISIYWTNPNQFPVGVSYSYQIPLKEEGWYILNTVTPATRSNFMSVLRNLKRVLVRATVVPIIDDTTIADVSMDTATENYDPILPAAKGIEICMCPPGHSGTSCESCKPGYYKDQRGNCQQCPCNGNDCQLNIQGQVVCNCQPPYTGYDCSTIGLIMELHPTIHEAGDDPYSRKVTFTCKYRAPEPLTIKFYHEGAEQDPPKYYYEARLHKDGWHSTHVWHTVWDTRRQGDTYECHTITEKGFTLGVLTTTLPEPGGESSVTPVPVPQPEPTVEVMITSPTIKIQEVGSSVNFTCRAQSRNSRMRLPVRWIKSGGELPLGRYQIDENVGLLLITNLQVSDSGKYICETNDGVNTAQAIATLKVPGNEMTMPSVEIYPPVNDYYEGDFVQLECRVRGNPTPTIRWQRGSNQLLPLSSTYYDTRFEIESARVEDSGEYRCIASNTVGSADRTAVITIRPRPPWQPSDKLTVSIPTPTVDEGQSIMIACTGTTNIPAGSIDWVRKDNAVFLSNVRSENGVLYIDYAQPDNQGVYICQSTLSNVSPVQVLVTVVQAEPVTETYNISASVDRLKIPTGGSGTVDCNVSGRPTPLIKWTKHDGSLGSDASQRGNTLIINNAKESDQGYYLCEASVGPNAVANLYVFVEIERREPPRVEIWPPEDKVQAVQLGGEHTLICRVLGGIPEPDVTWNRNGGRPLSRFTEIRPHHELKFTKIEVNDEGEYTCTARNDAGTASASAIIKVRALPEITIAPNPYVQVSAGESINIECRANGYPEPVVSIQLGDYRDVAPAASGHTSLRIASAKEEDSGFYTCTATNAAGTTKEQFRVVVDRGDGGDDGGFDYGSGDGEIDPDAPRYPPRPDEVPSNLITIEGQPETILSCRQPGDNVRWDRADRQPLQPNATPDRSRLIIYNVSKSDSGEYVCNIYNQFGEVQQSIYTSLVVVTAPKITLRPPIQTVHPGQSPIVECIVEGDDIIDITWIPHNRQPSNRVDTRSSRLIFNQIEVEDAGRYECFARSRYANASAIAEVVVSEDSDHTASVSHDNEQRAHVGAAVHLSCNVSQPNVRIVWSKDGSALPRSVRQKQNGTLYIRRAQKSDSGKYVCSIQDLYRRVITSNYINLHIQGFKCLDTEYPCNDNSACIDENLLCDGYSHCQDNSDEENCLWRDRRYLEGTRTKYLSHDGPREPTSESQRLVSIDQPRRQFRVGDNVDVLCKARSGNIRLQWLRVGTNQYVASLTYGDGVRLSLTGVTNSDAGVYRCIGSDDRGRTFYDDFNLEVESSGPFYPDNRDVSVAQYTAHLRDSVDLPCIHNLEHPVTIEWRREFSALPAEIRADQPNLYLNSVTEADAGTYVCRVSNSRATVEARAILTVTGVVPRFNGDSFVSLPTLRDPYQQFDIEISFKPADNNGLILYNSENQGRAGDYIALHLRDGIPEFIMDTGTEPLIVKGDRPLQLNAWHTIRVSRTKSKVTMDVDNTGPFIAESPEQWVVLELKQPLYIGGVPDYDQLPIELAGTSGFIGCASMLILGREEKDIMMDSLERSRVSECDSCSPNLCLNGGVCQEARNERGYSCICASGYAGVNCDRTGDACRPGLCGPGKCTDTVDGYKCACPVTHTGRNCEEKQSIEYPAFTGSAYLAIKPPAPSRTLRMSMRIKAASPVTDGIIMYCAESPRGYGGFTSLAVHDARLEFRYDLGGGSVPVVLVSNRTLSANEWTTVHIARVGSVVSLRINSVHSFEQQLESPKRDLNLDTPIFVGGVDDSITLNNNTGVTGGFNGCIADFKLHGEAVDIVNSTIQSANVKECNAYVRGDIPDTEIGCQCHNGGSCTTDSSTCACPAGFGGSLCENRVPSSMRSSRQPPSDPCAMRPCRNGGTCRPDLSSRMNHTCDCPLGYAGTYCQIALELHHSVGFNGNGYLELPANLIRYENLDVDPVIIALAIFTSQDGVLVYQKEAQSPPYYGDYILLRIENGIVKFEWDNGGGKSELAVNAFVNDGVRHQVIVKMLEDGQVILSVDGSENSGYSSGISNLMNADSNIYLGGIPDSINQQGYPGFTGCIHQIELMNSDRGLNLGQVAVTGRNTQRCKESNRYI</sequence>
<dbReference type="InterPro" id="IPR001881">
    <property type="entry name" value="EGF-like_Ca-bd_dom"/>
</dbReference>
<dbReference type="InterPro" id="IPR001791">
    <property type="entry name" value="Laminin_G"/>
</dbReference>
<dbReference type="InterPro" id="IPR036055">
    <property type="entry name" value="LDL_receptor-like_sf"/>
</dbReference>
<dbReference type="SMART" id="SM00192">
    <property type="entry name" value="LDLa"/>
    <property type="match status" value="17"/>
</dbReference>
<dbReference type="PROSITE" id="PS50027">
    <property type="entry name" value="EGF_LAM_2"/>
    <property type="match status" value="2"/>
</dbReference>
<feature type="domain" description="Ig-like" evidence="27">
    <location>
        <begin position="3322"/>
        <end position="3405"/>
    </location>
</feature>
<dbReference type="GO" id="GO:0012505">
    <property type="term" value="C:endomembrane system"/>
    <property type="evidence" value="ECO:0007669"/>
    <property type="project" value="UniProtKB-SubCell"/>
</dbReference>
<feature type="compositionally biased region" description="Acidic residues" evidence="21">
    <location>
        <begin position="277"/>
        <end position="288"/>
    </location>
</feature>
<dbReference type="SUPFAM" id="SSF48726">
    <property type="entry name" value="Immunoglobulin"/>
    <property type="match status" value="13"/>
</dbReference>
<feature type="disulfide bond" evidence="19">
    <location>
        <begin position="722"/>
        <end position="740"/>
    </location>
</feature>
<evidence type="ECO:0000256" key="15">
    <source>
        <dbReference type="ARBA" id="ARBA00023319"/>
    </source>
</evidence>
<keyword evidence="9" id="KW-0084">Basement membrane</keyword>
<dbReference type="InterPro" id="IPR013783">
    <property type="entry name" value="Ig-like_fold"/>
</dbReference>
<evidence type="ECO:0000256" key="1">
    <source>
        <dbReference type="ARBA" id="ARBA00004167"/>
    </source>
</evidence>
<name>A0A9J7J164_SPOLT</name>
<feature type="domain" description="Laminin EGF-like" evidence="26">
    <location>
        <begin position="1826"/>
        <end position="1871"/>
    </location>
</feature>
<keyword evidence="13" id="KW-0325">Glycoprotein</keyword>
<dbReference type="PROSITE" id="PS01209">
    <property type="entry name" value="LDLRA_1"/>
    <property type="match status" value="7"/>
</dbReference>
<evidence type="ECO:0000256" key="17">
    <source>
        <dbReference type="ARBA" id="ARBA00068688"/>
    </source>
</evidence>
<dbReference type="Pfam" id="PF00057">
    <property type="entry name" value="Ldl_recept_a"/>
    <property type="match status" value="14"/>
</dbReference>
<dbReference type="Gene3D" id="2.60.40.10">
    <property type="entry name" value="Immunoglobulins"/>
    <property type="match status" value="13"/>
</dbReference>
<feature type="domain" description="Ig-like" evidence="27">
    <location>
        <begin position="3223"/>
        <end position="3296"/>
    </location>
</feature>
<dbReference type="GO" id="GO:0016192">
    <property type="term" value="P:vesicle-mediated transport"/>
    <property type="evidence" value="ECO:0007669"/>
    <property type="project" value="UniProtKB-ARBA"/>
</dbReference>
<evidence type="ECO:0000256" key="19">
    <source>
        <dbReference type="PROSITE-ProRule" id="PRU00124"/>
    </source>
</evidence>
<feature type="disulfide bond" evidence="19">
    <location>
        <begin position="530"/>
        <end position="542"/>
    </location>
</feature>
<dbReference type="CDD" id="cd00055">
    <property type="entry name" value="EGF_Lam"/>
    <property type="match status" value="4"/>
</dbReference>
<evidence type="ECO:0000256" key="8">
    <source>
        <dbReference type="ARBA" id="ARBA00022737"/>
    </source>
</evidence>
<keyword evidence="11" id="KW-0472">Membrane</keyword>
<feature type="disulfide bond" evidence="18">
    <location>
        <begin position="3609"/>
        <end position="3618"/>
    </location>
</feature>
<dbReference type="PROSITE" id="PS00022">
    <property type="entry name" value="EGF_1"/>
    <property type="match status" value="6"/>
</dbReference>
<dbReference type="SMART" id="SM00281">
    <property type="entry name" value="LamB"/>
    <property type="match status" value="3"/>
</dbReference>
<evidence type="ECO:0000256" key="21">
    <source>
        <dbReference type="SAM" id="MobiDB-lite"/>
    </source>
</evidence>
<feature type="domain" description="Ig-like" evidence="27">
    <location>
        <begin position="868"/>
        <end position="957"/>
    </location>
</feature>
<dbReference type="InterPro" id="IPR036179">
    <property type="entry name" value="Ig-like_dom_sf"/>
</dbReference>
<feature type="domain" description="Ig-like" evidence="27">
    <location>
        <begin position="2504"/>
        <end position="2589"/>
    </location>
</feature>
<dbReference type="PROSITE" id="PS51115">
    <property type="entry name" value="LAMININ_IVA"/>
    <property type="match status" value="3"/>
</dbReference>
<proteinExistence type="inferred from homology"/>
<dbReference type="CDD" id="cd00096">
    <property type="entry name" value="Ig"/>
    <property type="match status" value="1"/>
</dbReference>
<feature type="disulfide bond" evidence="19">
    <location>
        <begin position="1011"/>
        <end position="1023"/>
    </location>
</feature>
<feature type="disulfide bond" evidence="19">
    <location>
        <begin position="613"/>
        <end position="631"/>
    </location>
</feature>
<dbReference type="FunFam" id="4.10.400.10:FF:000034">
    <property type="entry name" value="Low-density lipoprotein receptor-related protein 2"/>
    <property type="match status" value="1"/>
</dbReference>
<evidence type="ECO:0000256" key="10">
    <source>
        <dbReference type="ARBA" id="ARBA00022989"/>
    </source>
</evidence>
<feature type="domain" description="EGF-like" evidence="25">
    <location>
        <begin position="3583"/>
        <end position="3619"/>
    </location>
</feature>
<evidence type="ECO:0000259" key="26">
    <source>
        <dbReference type="PROSITE" id="PS50027"/>
    </source>
</evidence>
<feature type="domain" description="Ig-like" evidence="27">
    <location>
        <begin position="2690"/>
        <end position="2778"/>
    </location>
</feature>
<dbReference type="PANTHER" id="PTHR24270">
    <property type="entry name" value="LOW-DENSITY LIPOPROTEIN RECEPTOR-RELATED"/>
    <property type="match status" value="1"/>
</dbReference>
<dbReference type="GO" id="GO:0048731">
    <property type="term" value="P:system development"/>
    <property type="evidence" value="ECO:0007669"/>
    <property type="project" value="UniProtKB-ARBA"/>
</dbReference>
<comment type="subcellular location">
    <subcellularLocation>
        <location evidence="3">Endomembrane system</location>
    </subcellularLocation>
    <subcellularLocation>
        <location evidence="1">Membrane</location>
        <topology evidence="1">Single-pass membrane protein</topology>
    </subcellularLocation>
    <subcellularLocation>
        <location evidence="2">Secreted</location>
        <location evidence="2">Extracellular space</location>
        <location evidence="2">Extracellular matrix</location>
        <location evidence="2">Basement membrane</location>
    </subcellularLocation>
</comment>
<keyword evidence="7 22" id="KW-0732">Signal</keyword>
<feature type="disulfide bond" evidence="19">
    <location>
        <begin position="382"/>
        <end position="394"/>
    </location>
</feature>
<dbReference type="InterPro" id="IPR003599">
    <property type="entry name" value="Ig_sub"/>
</dbReference>
<feature type="disulfide bond" evidence="19">
    <location>
        <begin position="817"/>
        <end position="832"/>
    </location>
</feature>
<keyword evidence="29" id="KW-1185">Reference proteome</keyword>
<feature type="disulfide bond" evidence="19">
    <location>
        <begin position="781"/>
        <end position="796"/>
    </location>
</feature>
<evidence type="ECO:0000256" key="13">
    <source>
        <dbReference type="ARBA" id="ARBA00023180"/>
    </source>
</evidence>
<feature type="disulfide bond" evidence="19">
    <location>
        <begin position="577"/>
        <end position="595"/>
    </location>
</feature>
<evidence type="ECO:0000256" key="18">
    <source>
        <dbReference type="PROSITE-ProRule" id="PRU00076"/>
    </source>
</evidence>
<feature type="domain" description="Ig-like" evidence="27">
    <location>
        <begin position="3088"/>
        <end position="3151"/>
    </location>
</feature>
<dbReference type="CDD" id="cd00054">
    <property type="entry name" value="EGF_CA"/>
    <property type="match status" value="3"/>
</dbReference>
<feature type="disulfide bond" evidence="19">
    <location>
        <begin position="625"/>
        <end position="640"/>
    </location>
</feature>
<dbReference type="FunFam" id="2.10.25.10:FF:000090">
    <property type="entry name" value="laminin subunit alpha"/>
    <property type="match status" value="1"/>
</dbReference>
<evidence type="ECO:0000259" key="23">
    <source>
        <dbReference type="PROSITE" id="PS50024"/>
    </source>
</evidence>
<dbReference type="InterPro" id="IPR050685">
    <property type="entry name" value="LDLR"/>
</dbReference>
<accession>A0A9J7J164</accession>
<dbReference type="PANTHER" id="PTHR24270:SF62">
    <property type="entry name" value="LOW-DENSITY LIPOPROTEIN RECEPTOR-RELATED PROTEIN 2"/>
    <property type="match status" value="1"/>
</dbReference>
<evidence type="ECO:0000256" key="14">
    <source>
        <dbReference type="ARBA" id="ARBA00023292"/>
    </source>
</evidence>
<evidence type="ECO:0000256" key="22">
    <source>
        <dbReference type="SAM" id="SignalP"/>
    </source>
</evidence>
<dbReference type="GO" id="GO:0030154">
    <property type="term" value="P:cell differentiation"/>
    <property type="evidence" value="ECO:0007669"/>
    <property type="project" value="UniProtKB-ARBA"/>
</dbReference>
<evidence type="ECO:0000256" key="11">
    <source>
        <dbReference type="ARBA" id="ARBA00023136"/>
    </source>
</evidence>
<dbReference type="FunFam" id="2.10.25.10:FF:000188">
    <property type="entry name" value="Laminin subunit gamma 2"/>
    <property type="match status" value="1"/>
</dbReference>
<dbReference type="Pfam" id="PF00008">
    <property type="entry name" value="EGF"/>
    <property type="match status" value="1"/>
</dbReference>
<dbReference type="SMART" id="SM00179">
    <property type="entry name" value="EGF_CA"/>
    <property type="match status" value="3"/>
</dbReference>
<feature type="domain" description="Ig-like" evidence="27">
    <location>
        <begin position="2595"/>
        <end position="2676"/>
    </location>
</feature>
<dbReference type="CDD" id="cd00110">
    <property type="entry name" value="LamG"/>
    <property type="match status" value="3"/>
</dbReference>
<dbReference type="SMART" id="SM00282">
    <property type="entry name" value="LamG"/>
    <property type="match status" value="3"/>
</dbReference>
<feature type="disulfide bond" evidence="19">
    <location>
        <begin position="248"/>
        <end position="263"/>
    </location>
</feature>
<feature type="disulfide bond" evidence="19">
    <location>
        <begin position="537"/>
        <end position="555"/>
    </location>
</feature>
<evidence type="ECO:0000256" key="4">
    <source>
        <dbReference type="ARBA" id="ARBA00022525"/>
    </source>
</evidence>
<feature type="domain" description="EGF-like" evidence="25">
    <location>
        <begin position="3621"/>
        <end position="3656"/>
    </location>
</feature>
<feature type="disulfide bond" evidence="19">
    <location>
        <begin position="401"/>
        <end position="416"/>
    </location>
</feature>
<feature type="disulfide bond" evidence="19">
    <location>
        <begin position="805"/>
        <end position="823"/>
    </location>
</feature>
<feature type="disulfide bond" evidence="19">
    <location>
        <begin position="389"/>
        <end position="407"/>
    </location>
</feature>
<dbReference type="GO" id="GO:0048513">
    <property type="term" value="P:animal organ development"/>
    <property type="evidence" value="ECO:0007669"/>
    <property type="project" value="UniProtKB-ARBA"/>
</dbReference>
<dbReference type="Pfam" id="PF07679">
    <property type="entry name" value="I-set"/>
    <property type="match status" value="2"/>
</dbReference>
<feature type="domain" description="Laminin IV type A" evidence="28">
    <location>
        <begin position="1956"/>
        <end position="2133"/>
    </location>
</feature>
<evidence type="ECO:0000256" key="20">
    <source>
        <dbReference type="PROSITE-ProRule" id="PRU00460"/>
    </source>
</evidence>
<dbReference type="FunFam" id="2.60.40.10:FF:000032">
    <property type="entry name" value="palladin isoform X1"/>
    <property type="match status" value="1"/>
</dbReference>
<feature type="disulfide bond" evidence="18">
    <location>
        <begin position="3870"/>
        <end position="3879"/>
    </location>
</feature>
<evidence type="ECO:0000256" key="16">
    <source>
        <dbReference type="ARBA" id="ARBA00061228"/>
    </source>
</evidence>
<dbReference type="Gene3D" id="2.60.120.200">
    <property type="match status" value="3"/>
</dbReference>
<feature type="disulfide bond" evidence="19">
    <location>
        <begin position="570"/>
        <end position="582"/>
    </location>
</feature>
<feature type="domain" description="EGF-like" evidence="25">
    <location>
        <begin position="3849"/>
        <end position="3880"/>
    </location>
</feature>
<dbReference type="InterPro" id="IPR000152">
    <property type="entry name" value="EGF-type_Asp/Asn_hydroxyl_site"/>
</dbReference>
<feature type="disulfide bond" evidence="19">
    <location>
        <begin position="651"/>
        <end position="669"/>
    </location>
</feature>
<keyword evidence="6" id="KW-0812">Transmembrane</keyword>
<dbReference type="Pfam" id="PF00054">
    <property type="entry name" value="Laminin_G_1"/>
    <property type="match status" value="1"/>
</dbReference>
<dbReference type="GeneID" id="111360812"/>
<dbReference type="GO" id="GO:0005604">
    <property type="term" value="C:basement membrane"/>
    <property type="evidence" value="ECO:0007669"/>
    <property type="project" value="UniProtKB-SubCell"/>
</dbReference>
<feature type="disulfide bond" evidence="19">
    <location>
        <begin position="428"/>
        <end position="446"/>
    </location>
</feature>
<dbReference type="SUPFAM" id="SSF57196">
    <property type="entry name" value="EGF/Laminin"/>
    <property type="match status" value="3"/>
</dbReference>
<feature type="domain" description="Laminin G" evidence="24">
    <location>
        <begin position="3939"/>
        <end position="4117"/>
    </location>
</feature>
<dbReference type="Gene3D" id="2.10.25.10">
    <property type="entry name" value="Laminin"/>
    <property type="match status" value="5"/>
</dbReference>
<feature type="disulfide bond" evidence="18">
    <location>
        <begin position="3590"/>
        <end position="3607"/>
    </location>
</feature>
<protein>
    <recommendedName>
        <fullName evidence="17">Hemolin</fullName>
    </recommendedName>
</protein>
<dbReference type="GO" id="GO:0009653">
    <property type="term" value="P:anatomical structure morphogenesis"/>
    <property type="evidence" value="ECO:0007669"/>
    <property type="project" value="UniProtKB-ARBA"/>
</dbReference>
<dbReference type="InterPro" id="IPR013098">
    <property type="entry name" value="Ig_I-set"/>
</dbReference>
<feature type="domain" description="Ig-like" evidence="27">
    <location>
        <begin position="2312"/>
        <end position="2403"/>
    </location>
</feature>
<evidence type="ECO:0000256" key="2">
    <source>
        <dbReference type="ARBA" id="ARBA00004302"/>
    </source>
</evidence>
<dbReference type="InterPro" id="IPR003598">
    <property type="entry name" value="Ig_sub2"/>
</dbReference>
<dbReference type="InterPro" id="IPR013320">
    <property type="entry name" value="ConA-like_dom_sf"/>
</dbReference>
<dbReference type="InterPro" id="IPR000034">
    <property type="entry name" value="Laminin_IV"/>
</dbReference>
<dbReference type="InterPro" id="IPR002172">
    <property type="entry name" value="LDrepeatLR_classA_rpt"/>
</dbReference>